<gene>
    <name evidence="2" type="ORF">MM415A04606_0011</name>
</gene>
<accession>A0A6M3JHK5</accession>
<dbReference type="Pfam" id="PF09588">
    <property type="entry name" value="YqaJ"/>
    <property type="match status" value="1"/>
</dbReference>
<sequence>MTELKQRSNLWRRLRIGDITASRFGDVLTTSLAKGVFAVDGERGGWRVITNGEVISGDYTRKADADEKRAELAAEWRKTHWSQTAESYLDEKLSEWINGQPADVWKADAVEWGTANEPYAFEAALPVIQERFGQSLSTPVDECAYIHHATEPYIGCSPDGIIGDDGLLELKCPYSGAKWIRAKRAFDRGEWTVPAENLAQVQGSLWVADRSWYAFCYFDPRVRASGLDPLLMIKVERDDDYINNVLAPRVCAFRDYLVTTYHAMIGGKAPF</sequence>
<reference evidence="2" key="1">
    <citation type="submission" date="2020-03" db="EMBL/GenBank/DDBJ databases">
        <title>The deep terrestrial virosphere.</title>
        <authorList>
            <person name="Holmfeldt K."/>
            <person name="Nilsson E."/>
            <person name="Simone D."/>
            <person name="Lopez-Fernandez M."/>
            <person name="Wu X."/>
            <person name="de Brujin I."/>
            <person name="Lundin D."/>
            <person name="Andersson A."/>
            <person name="Bertilsson S."/>
            <person name="Dopson M."/>
        </authorList>
    </citation>
    <scope>NUCLEOTIDE SEQUENCE</scope>
    <source>
        <strain evidence="2">MM415A04606</strain>
    </source>
</reference>
<name>A0A6M3JHK5_9ZZZZ</name>
<keyword evidence="2" id="KW-0269">Exonuclease</keyword>
<dbReference type="InterPro" id="IPR011335">
    <property type="entry name" value="Restrct_endonuc-II-like"/>
</dbReference>
<dbReference type="PANTHER" id="PTHR46609:SF8">
    <property type="entry name" value="YQAJ VIRAL RECOMBINASE DOMAIN-CONTAINING PROTEIN"/>
    <property type="match status" value="1"/>
</dbReference>
<dbReference type="SUPFAM" id="SSF52980">
    <property type="entry name" value="Restriction endonuclease-like"/>
    <property type="match status" value="1"/>
</dbReference>
<organism evidence="2">
    <name type="scientific">viral metagenome</name>
    <dbReference type="NCBI Taxonomy" id="1070528"/>
    <lineage>
        <taxon>unclassified sequences</taxon>
        <taxon>metagenomes</taxon>
        <taxon>organismal metagenomes</taxon>
    </lineage>
</organism>
<evidence type="ECO:0000313" key="2">
    <source>
        <dbReference type="EMBL" id="QJA69433.1"/>
    </source>
</evidence>
<dbReference type="GO" id="GO:0004527">
    <property type="term" value="F:exonuclease activity"/>
    <property type="evidence" value="ECO:0007669"/>
    <property type="project" value="UniProtKB-KW"/>
</dbReference>
<dbReference type="Gene3D" id="3.90.320.10">
    <property type="match status" value="1"/>
</dbReference>
<protein>
    <submittedName>
        <fullName evidence="2">Putative exonuclease</fullName>
    </submittedName>
</protein>
<dbReference type="InterPro" id="IPR011604">
    <property type="entry name" value="PDDEXK-like_dom_sf"/>
</dbReference>
<keyword evidence="2" id="KW-0378">Hydrolase</keyword>
<feature type="domain" description="YqaJ viral recombinase" evidence="1">
    <location>
        <begin position="85"/>
        <end position="210"/>
    </location>
</feature>
<dbReference type="CDD" id="cd22343">
    <property type="entry name" value="PDDEXK_lambda_exonuclease-like"/>
    <property type="match status" value="1"/>
</dbReference>
<dbReference type="InterPro" id="IPR051703">
    <property type="entry name" value="NF-kappa-B_Signaling_Reg"/>
</dbReference>
<dbReference type="EMBL" id="MT141705">
    <property type="protein sequence ID" value="QJA69433.1"/>
    <property type="molecule type" value="Genomic_DNA"/>
</dbReference>
<dbReference type="InterPro" id="IPR019080">
    <property type="entry name" value="YqaJ_viral_recombinase"/>
</dbReference>
<dbReference type="AlphaFoldDB" id="A0A6M3JHK5"/>
<keyword evidence="2" id="KW-0540">Nuclease</keyword>
<evidence type="ECO:0000259" key="1">
    <source>
        <dbReference type="Pfam" id="PF09588"/>
    </source>
</evidence>
<proteinExistence type="predicted"/>
<dbReference type="PANTHER" id="PTHR46609">
    <property type="entry name" value="EXONUCLEASE, PHAGE-TYPE/RECB, C-TERMINAL DOMAIN-CONTAINING PROTEIN"/>
    <property type="match status" value="1"/>
</dbReference>